<dbReference type="RefSeq" id="XP_034233982.1">
    <property type="nucleotide sequence ID" value="XM_034378091.1"/>
</dbReference>
<reference evidence="3" key="1">
    <citation type="submission" date="2025-08" db="UniProtKB">
        <authorList>
            <consortium name="RefSeq"/>
        </authorList>
    </citation>
    <scope>IDENTIFICATION</scope>
    <source>
        <tissue evidence="3">Total insect</tissue>
    </source>
</reference>
<evidence type="ECO:0000313" key="3">
    <source>
        <dbReference type="RefSeq" id="XP_034233982.1"/>
    </source>
</evidence>
<evidence type="ECO:0000256" key="1">
    <source>
        <dbReference type="SAM" id="SignalP"/>
    </source>
</evidence>
<dbReference type="OrthoDB" id="10527985at2759"/>
<name>A0A6P8YJ67_THRPL</name>
<protein>
    <submittedName>
        <fullName evidence="3">Uncharacterized protein LOC117641004</fullName>
    </submittedName>
</protein>
<feature type="signal peptide" evidence="1">
    <location>
        <begin position="1"/>
        <end position="21"/>
    </location>
</feature>
<feature type="chain" id="PRO_5027635815" evidence="1">
    <location>
        <begin position="22"/>
        <end position="108"/>
    </location>
</feature>
<sequence>MNTVLTCFGLALLAGVACAQAAAPRDAALATTSTKALLPKLGCYLEATGQVARFIADIPRNCLDLAWRSRHRHPGPLYVFPPCLITSAAATYQLTTIVYKPCNAMSWH</sequence>
<accession>A0A6P8YJ67</accession>
<dbReference type="GeneID" id="117641004"/>
<organism evidence="3">
    <name type="scientific">Thrips palmi</name>
    <name type="common">Melon thrips</name>
    <dbReference type="NCBI Taxonomy" id="161013"/>
    <lineage>
        <taxon>Eukaryota</taxon>
        <taxon>Metazoa</taxon>
        <taxon>Ecdysozoa</taxon>
        <taxon>Arthropoda</taxon>
        <taxon>Hexapoda</taxon>
        <taxon>Insecta</taxon>
        <taxon>Pterygota</taxon>
        <taxon>Neoptera</taxon>
        <taxon>Paraneoptera</taxon>
        <taxon>Thysanoptera</taxon>
        <taxon>Terebrantia</taxon>
        <taxon>Thripoidea</taxon>
        <taxon>Thripidae</taxon>
        <taxon>Thrips</taxon>
    </lineage>
</organism>
<proteinExistence type="predicted"/>
<dbReference type="KEGG" id="tpal:117641004"/>
<dbReference type="AlphaFoldDB" id="A0A6P8YJ67"/>
<keyword evidence="2" id="KW-1185">Reference proteome</keyword>
<evidence type="ECO:0000313" key="2">
    <source>
        <dbReference type="Proteomes" id="UP000515158"/>
    </source>
</evidence>
<gene>
    <name evidence="3" type="primary">LOC117641004</name>
</gene>
<dbReference type="Proteomes" id="UP000515158">
    <property type="component" value="Unplaced"/>
</dbReference>
<dbReference type="InParanoid" id="A0A6P8YJ67"/>
<keyword evidence="1" id="KW-0732">Signal</keyword>